<reference evidence="2" key="1">
    <citation type="submission" date="2024-06" db="EMBL/GenBank/DDBJ databases">
        <authorList>
            <person name="Liu X."/>
            <person name="Lenzi L."/>
            <person name="Haldenby T S."/>
            <person name="Uol C."/>
        </authorList>
    </citation>
    <scope>NUCLEOTIDE SEQUENCE</scope>
</reference>
<feature type="non-terminal residue" evidence="2">
    <location>
        <position position="329"/>
    </location>
</feature>
<comment type="caution">
    <text evidence="2">The sequence shown here is derived from an EMBL/GenBank/DDBJ whole genome shotgun (WGS) entry which is preliminary data.</text>
</comment>
<evidence type="ECO:0000256" key="1">
    <source>
        <dbReference type="SAM" id="MobiDB-lite"/>
    </source>
</evidence>
<organism evidence="2 3">
    <name type="scientific">Calicophoron daubneyi</name>
    <name type="common">Rumen fluke</name>
    <name type="synonym">Paramphistomum daubneyi</name>
    <dbReference type="NCBI Taxonomy" id="300641"/>
    <lineage>
        <taxon>Eukaryota</taxon>
        <taxon>Metazoa</taxon>
        <taxon>Spiralia</taxon>
        <taxon>Lophotrochozoa</taxon>
        <taxon>Platyhelminthes</taxon>
        <taxon>Trematoda</taxon>
        <taxon>Digenea</taxon>
        <taxon>Plagiorchiida</taxon>
        <taxon>Pronocephalata</taxon>
        <taxon>Paramphistomoidea</taxon>
        <taxon>Paramphistomidae</taxon>
        <taxon>Calicophoron</taxon>
    </lineage>
</organism>
<sequence>MSRPIHSNYQETPLSPPRYPMIHSKKSVPYSRDYSWPNYIPYISLKGKGIGPTKEYTSFIPVHQGFSQDSESNPAPFGQANFNSCQLPQPCSYPSPWKPQETNSSNCTTNHMNNIEAINPEGGASATNMNKYADNPYSLGNSRVQLNHSDSVSLCVSMRMRFDVCADFSDDKLPLLCSETMKMTVPSSRIPYENSPNLFGPVTKPPRDPVIANKSLPWKRTDSTWEDSRAGSYEIGCGDHEIWRRTSASSTQESWCKHRERVYPVDKQYLLDSDGIMEPQTTTTDPMVCMGQDSTEVPSYKGDSREFLSALNGTDNEQIGTDSLVYPAQ</sequence>
<dbReference type="Proteomes" id="UP001497525">
    <property type="component" value="Unassembled WGS sequence"/>
</dbReference>
<evidence type="ECO:0000313" key="2">
    <source>
        <dbReference type="EMBL" id="CAL5134229.1"/>
    </source>
</evidence>
<dbReference type="EMBL" id="CAXLJL010000183">
    <property type="protein sequence ID" value="CAL5134229.1"/>
    <property type="molecule type" value="Genomic_DNA"/>
</dbReference>
<gene>
    <name evidence="2" type="ORF">CDAUBV1_LOCUS7443</name>
</gene>
<feature type="compositionally biased region" description="Polar residues" evidence="1">
    <location>
        <begin position="1"/>
        <end position="13"/>
    </location>
</feature>
<proteinExistence type="predicted"/>
<evidence type="ECO:0000313" key="3">
    <source>
        <dbReference type="Proteomes" id="UP001497525"/>
    </source>
</evidence>
<accession>A0AAV2TAY1</accession>
<feature type="region of interest" description="Disordered" evidence="1">
    <location>
        <begin position="1"/>
        <end position="20"/>
    </location>
</feature>
<protein>
    <submittedName>
        <fullName evidence="2">Uncharacterized protein</fullName>
    </submittedName>
</protein>
<name>A0AAV2TAY1_CALDB</name>
<dbReference type="AlphaFoldDB" id="A0AAV2TAY1"/>